<dbReference type="EMBL" id="BSXN01000230">
    <property type="protein sequence ID" value="GME67692.1"/>
    <property type="molecule type" value="Genomic_DNA"/>
</dbReference>
<keyword evidence="10" id="KW-1185">Reference proteome</keyword>
<dbReference type="InterPro" id="IPR003173">
    <property type="entry name" value="PC4_C"/>
</dbReference>
<dbReference type="SUPFAM" id="SSF54447">
    <property type="entry name" value="ssDNA-binding transcriptional regulator domain"/>
    <property type="match status" value="1"/>
</dbReference>
<feature type="domain" description="Transcriptional coactivator p15 (PC4) C-terminal" evidence="8">
    <location>
        <begin position="30"/>
        <end position="73"/>
    </location>
</feature>
<accession>A0A9W6WF49</accession>
<comment type="caution">
    <text evidence="9">The sequence shown here is derived from an EMBL/GenBank/DDBJ whole genome shotgun (WGS) entry which is preliminary data.</text>
</comment>
<sequence>MSGKGFKKASAVTEESKAAPQSADFQIDVIRKFGKAKLVDIREHYQKSEGGEWLPGKKGISLSEDLWNKLVSHIVEINEALEKLDGGASAATSKSSETSNKRSRTGEGEGEEDENVSLSKKVKKED</sequence>
<evidence type="ECO:0000313" key="10">
    <source>
        <dbReference type="Proteomes" id="UP001165120"/>
    </source>
</evidence>
<evidence type="ECO:0000259" key="8">
    <source>
        <dbReference type="Pfam" id="PF02229"/>
    </source>
</evidence>
<dbReference type="InterPro" id="IPR045125">
    <property type="entry name" value="Sub1/Tcp4-like"/>
</dbReference>
<evidence type="ECO:0000313" key="9">
    <source>
        <dbReference type="EMBL" id="GME67692.1"/>
    </source>
</evidence>
<evidence type="ECO:0000256" key="3">
    <source>
        <dbReference type="ARBA" id="ARBA00023015"/>
    </source>
</evidence>
<feature type="region of interest" description="Disordered" evidence="7">
    <location>
        <begin position="85"/>
        <end position="126"/>
    </location>
</feature>
<dbReference type="GO" id="GO:0005634">
    <property type="term" value="C:nucleus"/>
    <property type="evidence" value="ECO:0007669"/>
    <property type="project" value="UniProtKB-SubCell"/>
</dbReference>
<dbReference type="InterPro" id="IPR009044">
    <property type="entry name" value="ssDNA-bd_transcriptional_reg"/>
</dbReference>
<protein>
    <submittedName>
        <fullName evidence="9">Unnamed protein product</fullName>
    </submittedName>
</protein>
<keyword evidence="4" id="KW-0238">DNA-binding</keyword>
<evidence type="ECO:0000256" key="6">
    <source>
        <dbReference type="ARBA" id="ARBA00023242"/>
    </source>
</evidence>
<evidence type="ECO:0000256" key="1">
    <source>
        <dbReference type="ARBA" id="ARBA00004123"/>
    </source>
</evidence>
<dbReference type="GO" id="GO:0003713">
    <property type="term" value="F:transcription coactivator activity"/>
    <property type="evidence" value="ECO:0007669"/>
    <property type="project" value="InterPro"/>
</dbReference>
<dbReference type="PANTHER" id="PTHR13215">
    <property type="entry name" value="RNA POLYMERASE II TRANSCRIPTIONAL COACTIVATOR"/>
    <property type="match status" value="1"/>
</dbReference>
<evidence type="ECO:0000256" key="4">
    <source>
        <dbReference type="ARBA" id="ARBA00023125"/>
    </source>
</evidence>
<organism evidence="9 10">
    <name type="scientific">Candida boidinii</name>
    <name type="common">Yeast</name>
    <dbReference type="NCBI Taxonomy" id="5477"/>
    <lineage>
        <taxon>Eukaryota</taxon>
        <taxon>Fungi</taxon>
        <taxon>Dikarya</taxon>
        <taxon>Ascomycota</taxon>
        <taxon>Saccharomycotina</taxon>
        <taxon>Pichiomycetes</taxon>
        <taxon>Pichiales</taxon>
        <taxon>Pichiaceae</taxon>
        <taxon>Ogataea</taxon>
        <taxon>Ogataea/Candida clade</taxon>
    </lineage>
</organism>
<name>A0A9W6WF49_CANBO</name>
<feature type="compositionally biased region" description="Low complexity" evidence="7">
    <location>
        <begin position="88"/>
        <end position="98"/>
    </location>
</feature>
<keyword evidence="5" id="KW-0804">Transcription</keyword>
<comment type="similarity">
    <text evidence="2">Belongs to the transcriptional coactivator PC4 family.</text>
</comment>
<dbReference type="Pfam" id="PF02229">
    <property type="entry name" value="PC4"/>
    <property type="match status" value="1"/>
</dbReference>
<dbReference type="GO" id="GO:0003677">
    <property type="term" value="F:DNA binding"/>
    <property type="evidence" value="ECO:0007669"/>
    <property type="project" value="UniProtKB-KW"/>
</dbReference>
<dbReference type="Gene3D" id="2.30.31.10">
    <property type="entry name" value="Transcriptional Coactivator Pc4, Chain A"/>
    <property type="match status" value="1"/>
</dbReference>
<keyword evidence="3" id="KW-0805">Transcription regulation</keyword>
<dbReference type="Proteomes" id="UP001165120">
    <property type="component" value="Unassembled WGS sequence"/>
</dbReference>
<reference evidence="9" key="1">
    <citation type="submission" date="2023-04" db="EMBL/GenBank/DDBJ databases">
        <title>Candida boidinii NBRC 10035.</title>
        <authorList>
            <person name="Ichikawa N."/>
            <person name="Sato H."/>
            <person name="Tonouchi N."/>
        </authorList>
    </citation>
    <scope>NUCLEOTIDE SEQUENCE</scope>
    <source>
        <strain evidence="9">NBRC 10035</strain>
    </source>
</reference>
<evidence type="ECO:0000256" key="7">
    <source>
        <dbReference type="SAM" id="MobiDB-lite"/>
    </source>
</evidence>
<evidence type="ECO:0000256" key="2">
    <source>
        <dbReference type="ARBA" id="ARBA00009001"/>
    </source>
</evidence>
<gene>
    <name evidence="9" type="ORF">Cboi02_000107100</name>
</gene>
<dbReference type="AlphaFoldDB" id="A0A9W6WF49"/>
<evidence type="ECO:0000256" key="5">
    <source>
        <dbReference type="ARBA" id="ARBA00023163"/>
    </source>
</evidence>
<comment type="subcellular location">
    <subcellularLocation>
        <location evidence="1">Nucleus</location>
    </subcellularLocation>
</comment>
<proteinExistence type="inferred from homology"/>
<dbReference type="GO" id="GO:0060261">
    <property type="term" value="P:positive regulation of transcription initiation by RNA polymerase II"/>
    <property type="evidence" value="ECO:0007669"/>
    <property type="project" value="InterPro"/>
</dbReference>
<keyword evidence="6" id="KW-0539">Nucleus</keyword>